<keyword evidence="1" id="KW-0732">Signal</keyword>
<evidence type="ECO:0000313" key="2">
    <source>
        <dbReference type="EMBL" id="VZO40216.1"/>
    </source>
</evidence>
<feature type="signal peptide" evidence="1">
    <location>
        <begin position="1"/>
        <end position="25"/>
    </location>
</feature>
<comment type="caution">
    <text evidence="2">The sequence shown here is derived from an EMBL/GenBank/DDBJ whole genome shotgun (WGS) entry which is preliminary data.</text>
</comment>
<name>A0A7M4DRX2_9MICO</name>
<evidence type="ECO:0000256" key="1">
    <source>
        <dbReference type="SAM" id="SignalP"/>
    </source>
</evidence>
<dbReference type="Proteomes" id="UP000419743">
    <property type="component" value="Unassembled WGS sequence"/>
</dbReference>
<dbReference type="InterPro" id="IPR052944">
    <property type="entry name" value="Sporulation_related"/>
</dbReference>
<organism evidence="2 3">
    <name type="scientific">Occultella aeris</name>
    <dbReference type="NCBI Taxonomy" id="2761496"/>
    <lineage>
        <taxon>Bacteria</taxon>
        <taxon>Bacillati</taxon>
        <taxon>Actinomycetota</taxon>
        <taxon>Actinomycetes</taxon>
        <taxon>Micrococcales</taxon>
        <taxon>Ruaniaceae</taxon>
        <taxon>Occultella</taxon>
    </lineage>
</organism>
<dbReference type="EMBL" id="CACRYJ010000068">
    <property type="protein sequence ID" value="VZO40216.1"/>
    <property type="molecule type" value="Genomic_DNA"/>
</dbReference>
<keyword evidence="2" id="KW-0449">Lipoprotein</keyword>
<dbReference type="PANTHER" id="PTHR37507:SF2">
    <property type="entry name" value="SPORULATION PROTEIN YDCC"/>
    <property type="match status" value="1"/>
</dbReference>
<dbReference type="SUPFAM" id="SSF89392">
    <property type="entry name" value="Prokaryotic lipoproteins and lipoprotein localization factors"/>
    <property type="match status" value="1"/>
</dbReference>
<sequence length="350" mass="36573">MARTWSRWLPAAAVPLVVAGSVAFAAQAGADELPERTPEDVLTLLADRDHQPYSGEFEQTSDLGLPQLPGGVDLPDADGDAAAVTAALEALTSDHGGRVLVGEQDQARVQVFESFGERDVIVNGDEVWVYDSDENAATHATVPADARTAPLDQQLTPDEVADRFIEAVGPSTELSVREDVEVAGRAAYDLVLTPRTDATLVAEVAIAVDGETGQPLRVSVTARGEHAPAFQLGYTSLDLAAPDADLFEFTPPAGAEVEEIAPPAQDQGRDDAEQVEHPEPTVVGTGWESVAILDAGTTDIGAEPLLAQLTTAVDGGRLLGTDLVNVLIADDGRVLVGAVPLERLQAAAAE</sequence>
<evidence type="ECO:0000313" key="3">
    <source>
        <dbReference type="Proteomes" id="UP000419743"/>
    </source>
</evidence>
<gene>
    <name evidence="2" type="primary">lolA</name>
    <name evidence="2" type="ORF">HALOF300_04919</name>
</gene>
<keyword evidence="3" id="KW-1185">Reference proteome</keyword>
<dbReference type="RefSeq" id="WP_156743481.1">
    <property type="nucleotide sequence ID" value="NZ_CACRYJ010000068.1"/>
</dbReference>
<feature type="chain" id="PRO_5039312928" evidence="1">
    <location>
        <begin position="26"/>
        <end position="350"/>
    </location>
</feature>
<protein>
    <submittedName>
        <fullName evidence="2">Outer-membrane lipoprotein carrier protein</fullName>
    </submittedName>
</protein>
<accession>A0A7M4DRX2</accession>
<dbReference type="Gene3D" id="2.50.20.10">
    <property type="entry name" value="Lipoprotein localisation LolA/LolB/LppX"/>
    <property type="match status" value="1"/>
</dbReference>
<dbReference type="AlphaFoldDB" id="A0A7M4DRX2"/>
<dbReference type="InterPro" id="IPR029046">
    <property type="entry name" value="LolA/LolB/LppX"/>
</dbReference>
<reference evidence="2 3" key="1">
    <citation type="submission" date="2019-11" db="EMBL/GenBank/DDBJ databases">
        <authorList>
            <person name="Criscuolo A."/>
        </authorList>
    </citation>
    <scope>NUCLEOTIDE SEQUENCE [LARGE SCALE GENOMIC DNA]</scope>
    <source>
        <strain evidence="2">CIP111667</strain>
    </source>
</reference>
<proteinExistence type="predicted"/>
<dbReference type="PANTHER" id="PTHR37507">
    <property type="entry name" value="SPORULATION PROTEIN YDCC"/>
    <property type="match status" value="1"/>
</dbReference>